<accession>A0A016WGR1</accession>
<protein>
    <submittedName>
        <fullName evidence="2">Uncharacterized protein</fullName>
    </submittedName>
</protein>
<keyword evidence="1" id="KW-0472">Membrane</keyword>
<name>A0A016WGR1_9BILA</name>
<organism evidence="2 3">
    <name type="scientific">Ancylostoma ceylanicum</name>
    <dbReference type="NCBI Taxonomy" id="53326"/>
    <lineage>
        <taxon>Eukaryota</taxon>
        <taxon>Metazoa</taxon>
        <taxon>Ecdysozoa</taxon>
        <taxon>Nematoda</taxon>
        <taxon>Chromadorea</taxon>
        <taxon>Rhabditida</taxon>
        <taxon>Rhabditina</taxon>
        <taxon>Rhabditomorpha</taxon>
        <taxon>Strongyloidea</taxon>
        <taxon>Ancylostomatidae</taxon>
        <taxon>Ancylostomatinae</taxon>
        <taxon>Ancylostoma</taxon>
    </lineage>
</organism>
<feature type="transmembrane region" description="Helical" evidence="1">
    <location>
        <begin position="12"/>
        <end position="32"/>
    </location>
</feature>
<evidence type="ECO:0000313" key="2">
    <source>
        <dbReference type="EMBL" id="EYC38830.1"/>
    </source>
</evidence>
<proteinExistence type="predicted"/>
<keyword evidence="1" id="KW-1133">Transmembrane helix</keyword>
<dbReference type="Proteomes" id="UP000024635">
    <property type="component" value="Unassembled WGS sequence"/>
</dbReference>
<keyword evidence="1" id="KW-0812">Transmembrane</keyword>
<keyword evidence="3" id="KW-1185">Reference proteome</keyword>
<comment type="caution">
    <text evidence="2">The sequence shown here is derived from an EMBL/GenBank/DDBJ whole genome shotgun (WGS) entry which is preliminary data.</text>
</comment>
<evidence type="ECO:0000256" key="1">
    <source>
        <dbReference type="SAM" id="Phobius"/>
    </source>
</evidence>
<gene>
    <name evidence="2" type="primary">Acey_s0692.g1580</name>
    <name evidence="2" type="ORF">Y032_0692g1580</name>
</gene>
<dbReference type="EMBL" id="JARK01000292">
    <property type="protein sequence ID" value="EYC38830.1"/>
    <property type="molecule type" value="Genomic_DNA"/>
</dbReference>
<reference evidence="3" key="1">
    <citation type="journal article" date="2015" name="Nat. Genet.">
        <title>The genome and transcriptome of the zoonotic hookworm Ancylostoma ceylanicum identify infection-specific gene families.</title>
        <authorList>
            <person name="Schwarz E.M."/>
            <person name="Hu Y."/>
            <person name="Antoshechkin I."/>
            <person name="Miller M.M."/>
            <person name="Sternberg P.W."/>
            <person name="Aroian R.V."/>
        </authorList>
    </citation>
    <scope>NUCLEOTIDE SEQUENCE</scope>
    <source>
        <strain evidence="3">HY135</strain>
    </source>
</reference>
<dbReference type="AlphaFoldDB" id="A0A016WGR1"/>
<sequence>MLEEREDFLLLVMIVLLLLLSAVIWVAFCIAVKRTAVKFLALKRQRRREVGSFVSLFVGTFRKMIGDNAFKFSPHEKICHSDFNTTMGFWL</sequence>
<evidence type="ECO:0000313" key="3">
    <source>
        <dbReference type="Proteomes" id="UP000024635"/>
    </source>
</evidence>